<keyword evidence="4" id="KW-1185">Reference proteome</keyword>
<gene>
    <name evidence="3" type="ORF">ACFP7A_01885</name>
</gene>
<feature type="transmembrane region" description="Helical" evidence="2">
    <location>
        <begin position="12"/>
        <end position="35"/>
    </location>
</feature>
<evidence type="ECO:0000256" key="2">
    <source>
        <dbReference type="SAM" id="Phobius"/>
    </source>
</evidence>
<keyword evidence="2" id="KW-1133">Transmembrane helix</keyword>
<keyword evidence="2" id="KW-0812">Transmembrane</keyword>
<dbReference type="Pfam" id="PF12732">
    <property type="entry name" value="YtxH"/>
    <property type="match status" value="1"/>
</dbReference>
<dbReference type="EMBL" id="JBHSTQ010000001">
    <property type="protein sequence ID" value="MFC6385337.1"/>
    <property type="molecule type" value="Genomic_DNA"/>
</dbReference>
<dbReference type="RefSeq" id="WP_253054354.1">
    <property type="nucleotide sequence ID" value="NZ_JAMXWN010000007.1"/>
</dbReference>
<evidence type="ECO:0000256" key="1">
    <source>
        <dbReference type="SAM" id="MobiDB-lite"/>
    </source>
</evidence>
<evidence type="ECO:0000313" key="3">
    <source>
        <dbReference type="EMBL" id="MFC6385337.1"/>
    </source>
</evidence>
<keyword evidence="2" id="KW-0472">Membrane</keyword>
<name>A0ABW1WCP0_9BACL</name>
<comment type="caution">
    <text evidence="3">The sequence shown here is derived from an EMBL/GenBank/DDBJ whole genome shotgun (WGS) entry which is preliminary data.</text>
</comment>
<reference evidence="4" key="1">
    <citation type="journal article" date="2019" name="Int. J. Syst. Evol. Microbiol.">
        <title>The Global Catalogue of Microorganisms (GCM) 10K type strain sequencing project: providing services to taxonomists for standard genome sequencing and annotation.</title>
        <authorList>
            <consortium name="The Broad Institute Genomics Platform"/>
            <consortium name="The Broad Institute Genome Sequencing Center for Infectious Disease"/>
            <person name="Wu L."/>
            <person name="Ma J."/>
        </authorList>
    </citation>
    <scope>NUCLEOTIDE SEQUENCE [LARGE SCALE GENOMIC DNA]</scope>
    <source>
        <strain evidence="4">CCUG 42001</strain>
    </source>
</reference>
<feature type="region of interest" description="Disordered" evidence="1">
    <location>
        <begin position="76"/>
        <end position="95"/>
    </location>
</feature>
<organism evidence="3 4">
    <name type="scientific">Sporolactobacillus kofuensis</name>
    <dbReference type="NCBI Taxonomy" id="269672"/>
    <lineage>
        <taxon>Bacteria</taxon>
        <taxon>Bacillati</taxon>
        <taxon>Bacillota</taxon>
        <taxon>Bacilli</taxon>
        <taxon>Bacillales</taxon>
        <taxon>Sporolactobacillaceae</taxon>
        <taxon>Sporolactobacillus</taxon>
    </lineage>
</organism>
<protein>
    <submittedName>
        <fullName evidence="3">YtxH domain-containing protein</fullName>
    </submittedName>
</protein>
<proteinExistence type="predicted"/>
<dbReference type="InterPro" id="IPR024623">
    <property type="entry name" value="YtxH"/>
</dbReference>
<dbReference type="Proteomes" id="UP001596267">
    <property type="component" value="Unassembled WGS sequence"/>
</dbReference>
<sequence length="95" mass="10391">MSRREANSEGKGIAFFTGLMIGSALGAVAIFLLAAPSGKRVIKDIQKQSISLKGKGSEFIQTAKQKSIELTHQISPAKSEKQDHYEQMIPIPKDY</sequence>
<accession>A0ABW1WCP0</accession>
<evidence type="ECO:0000313" key="4">
    <source>
        <dbReference type="Proteomes" id="UP001596267"/>
    </source>
</evidence>